<dbReference type="Proteomes" id="UP000007062">
    <property type="component" value="Chromosome 3R"/>
</dbReference>
<dbReference type="EMBL" id="AAAB01008944">
    <property type="status" value="NOT_ANNOTATED_CDS"/>
    <property type="molecule type" value="Genomic_DNA"/>
</dbReference>
<dbReference type="RefSeq" id="XP_314764.5">
    <property type="nucleotide sequence ID" value="XM_314764.5"/>
</dbReference>
<dbReference type="InterPro" id="IPR007757">
    <property type="entry name" value="MT-A70-like"/>
</dbReference>
<name>A0A1S4GYW3_ANOGA</name>
<dbReference type="InterPro" id="IPR002052">
    <property type="entry name" value="DNA_methylase_N6_adenine_CS"/>
</dbReference>
<dbReference type="CTD" id="64863"/>
<dbReference type="GeneID" id="1275513"/>
<comment type="similarity">
    <text evidence="1">Belongs to the MT-A70-like family.</text>
</comment>
<dbReference type="AlphaFoldDB" id="A0A1S4GYW3"/>
<evidence type="ECO:0000313" key="2">
    <source>
        <dbReference type="EnsemblMetazoa" id="AGAP008665-PA"/>
    </source>
</evidence>
<dbReference type="PANTHER" id="PTHR12829:SF4">
    <property type="entry name" value="N(6)-ADENINE-SPECIFIC METHYLTRANSFERASE METTL4"/>
    <property type="match status" value="1"/>
</dbReference>
<reference evidence="2 3" key="1">
    <citation type="journal article" date="2002" name="Science">
        <title>The genome sequence of the malaria mosquito Anopheles gambiae.</title>
        <authorList>
            <person name="Holt R.A."/>
            <person name="Subramanian G.M."/>
            <person name="Halpern A."/>
            <person name="Sutton G.G."/>
            <person name="Charlab R."/>
            <person name="Nusskern D.R."/>
            <person name="Wincker P."/>
            <person name="Clark A.G."/>
            <person name="Ribeiro J.M."/>
            <person name="Wides R."/>
            <person name="Salzberg S.L."/>
            <person name="Loftus B."/>
            <person name="Yandell M."/>
            <person name="Majoros W.H."/>
            <person name="Rusch D.B."/>
            <person name="Lai Z."/>
            <person name="Kraft C.L."/>
            <person name="Abril J.F."/>
            <person name="Anthouard V."/>
            <person name="Arensburger P."/>
            <person name="Atkinson P.W."/>
            <person name="Baden H."/>
            <person name="de Berardinis V."/>
            <person name="Baldwin D."/>
            <person name="Benes V."/>
            <person name="Biedler J."/>
            <person name="Blass C."/>
            <person name="Bolanos R."/>
            <person name="Boscus D."/>
            <person name="Barnstead M."/>
            <person name="Cai S."/>
            <person name="Center A."/>
            <person name="Chaturverdi K."/>
            <person name="Christophides G.K."/>
            <person name="Chrystal M.A."/>
            <person name="Clamp M."/>
            <person name="Cravchik A."/>
            <person name="Curwen V."/>
            <person name="Dana A."/>
            <person name="Delcher A."/>
            <person name="Dew I."/>
            <person name="Evans C.A."/>
            <person name="Flanigan M."/>
            <person name="Grundschober-Freimoser A."/>
            <person name="Friedli L."/>
            <person name="Gu Z."/>
            <person name="Guan P."/>
            <person name="Guigo R."/>
            <person name="Hillenmeyer M.E."/>
            <person name="Hladun S.L."/>
            <person name="Hogan J.R."/>
            <person name="Hong Y.S."/>
            <person name="Hoover J."/>
            <person name="Jaillon O."/>
            <person name="Ke Z."/>
            <person name="Kodira C."/>
            <person name="Kokoza E."/>
            <person name="Koutsos A."/>
            <person name="Letunic I."/>
            <person name="Levitsky A."/>
            <person name="Liang Y."/>
            <person name="Lin J.J."/>
            <person name="Lobo N.F."/>
            <person name="Lopez J.R."/>
            <person name="Malek J.A."/>
            <person name="McIntosh T.C."/>
            <person name="Meister S."/>
            <person name="Miller J."/>
            <person name="Mobarry C."/>
            <person name="Mongin E."/>
            <person name="Murphy S.D."/>
            <person name="O'Brochta D.A."/>
            <person name="Pfannkoch C."/>
            <person name="Qi R."/>
            <person name="Regier M.A."/>
            <person name="Remington K."/>
            <person name="Shao H."/>
            <person name="Sharakhova M.V."/>
            <person name="Sitter C.D."/>
            <person name="Shetty J."/>
            <person name="Smith T.J."/>
            <person name="Strong R."/>
            <person name="Sun J."/>
            <person name="Thomasova D."/>
            <person name="Ton L.Q."/>
            <person name="Topalis P."/>
            <person name="Tu Z."/>
            <person name="Unger M.F."/>
            <person name="Walenz B."/>
            <person name="Wang A."/>
            <person name="Wang J."/>
            <person name="Wang M."/>
            <person name="Wang X."/>
            <person name="Woodford K.J."/>
            <person name="Wortman J.R."/>
            <person name="Wu M."/>
            <person name="Yao A."/>
            <person name="Zdobnov E.M."/>
            <person name="Zhang H."/>
            <person name="Zhao Q."/>
            <person name="Zhao S."/>
            <person name="Zhu S.C."/>
            <person name="Zhimulev I."/>
            <person name="Coluzzi M."/>
            <person name="della Torre A."/>
            <person name="Roth C.W."/>
            <person name="Louis C."/>
            <person name="Kalush F."/>
            <person name="Mural R.J."/>
            <person name="Myers E.W."/>
            <person name="Adams M.D."/>
            <person name="Smith H.O."/>
            <person name="Broder S."/>
            <person name="Gardner M.J."/>
            <person name="Fraser C.M."/>
            <person name="Birney E."/>
            <person name="Bork P."/>
            <person name="Brey P.T."/>
            <person name="Venter J.C."/>
            <person name="Weissenbach J."/>
            <person name="Kafatos F.C."/>
            <person name="Collins F.H."/>
            <person name="Hoffman S.L."/>
        </authorList>
    </citation>
    <scope>NUCLEOTIDE SEQUENCE [LARGE SCALE GENOMIC DNA]</scope>
    <source>
        <strain evidence="2 3">PEST</strain>
    </source>
</reference>
<dbReference type="VEuPathDB" id="VectorBase:AGAMI1_010478"/>
<dbReference type="GO" id="GO:0008168">
    <property type="term" value="F:methyltransferase activity"/>
    <property type="evidence" value="ECO:0000318"/>
    <property type="project" value="GO_Central"/>
</dbReference>
<dbReference type="InterPro" id="IPR029063">
    <property type="entry name" value="SAM-dependent_MTases_sf"/>
</dbReference>
<dbReference type="PROSITE" id="PS00092">
    <property type="entry name" value="N6_MTASE"/>
    <property type="match status" value="1"/>
</dbReference>
<dbReference type="GO" id="GO:0032259">
    <property type="term" value="P:methylation"/>
    <property type="evidence" value="ECO:0007669"/>
    <property type="project" value="InterPro"/>
</dbReference>
<reference evidence="2" key="3">
    <citation type="submission" date="2020-05" db="UniProtKB">
        <authorList>
            <consortium name="EnsemblMetazoa"/>
        </authorList>
    </citation>
    <scope>IDENTIFICATION</scope>
    <source>
        <strain evidence="2">PEST</strain>
    </source>
</reference>
<dbReference type="KEGG" id="aga:1275513"/>
<dbReference type="GO" id="GO:0003676">
    <property type="term" value="F:nucleic acid binding"/>
    <property type="evidence" value="ECO:0007669"/>
    <property type="project" value="InterPro"/>
</dbReference>
<dbReference type="InParanoid" id="A0A1S4GYW3"/>
<dbReference type="SUPFAM" id="SSF53335">
    <property type="entry name" value="S-adenosyl-L-methionine-dependent methyltransferases"/>
    <property type="match status" value="1"/>
</dbReference>
<dbReference type="FunCoup" id="A0A1S4GYW3">
    <property type="interactions" value="17"/>
</dbReference>
<keyword evidence="3" id="KW-1185">Reference proteome</keyword>
<organism evidence="2 3">
    <name type="scientific">Anopheles gambiae</name>
    <name type="common">African malaria mosquito</name>
    <dbReference type="NCBI Taxonomy" id="7165"/>
    <lineage>
        <taxon>Eukaryota</taxon>
        <taxon>Metazoa</taxon>
        <taxon>Ecdysozoa</taxon>
        <taxon>Arthropoda</taxon>
        <taxon>Hexapoda</taxon>
        <taxon>Insecta</taxon>
        <taxon>Pterygota</taxon>
        <taxon>Neoptera</taxon>
        <taxon>Endopterygota</taxon>
        <taxon>Diptera</taxon>
        <taxon>Nematocera</taxon>
        <taxon>Culicoidea</taxon>
        <taxon>Culicidae</taxon>
        <taxon>Anophelinae</taxon>
        <taxon>Anopheles</taxon>
    </lineage>
</organism>
<dbReference type="Pfam" id="PF05063">
    <property type="entry name" value="MT-A70"/>
    <property type="match status" value="1"/>
</dbReference>
<accession>A0A1S4GYW3</accession>
<reference evidence="2 3" key="2">
    <citation type="journal article" date="2004" name="Trends Parasitol.">
        <title>The Anopheles gambiae genome: an update.</title>
        <authorList>
            <person name="Mongin E."/>
            <person name="Louis C."/>
            <person name="Holt R.A."/>
            <person name="Birney E."/>
            <person name="Collins F.H."/>
        </authorList>
    </citation>
    <scope>NUCLEOTIDE SEQUENCE [LARGE SCALE GENOMIC DNA]</scope>
    <source>
        <strain evidence="2 3">PEST</strain>
    </source>
</reference>
<evidence type="ECO:0000313" key="3">
    <source>
        <dbReference type="Proteomes" id="UP000007062"/>
    </source>
</evidence>
<sequence length="374" mass="43244">MPRMCSWEELSEQAYLLNHAGSVENVYSNSFLDKNVQKTCLNRVLFDINVPYDKRDDKGENAKKRKRIKTTGPFDETTQKVFENHSSIQHKLPTRAHQSATNNKEALEFVDHFNTSSQYDADRRFRGQNSTNHTIVTEMDGESFLIPPRVAFINSSIDRFEEYIGRDEKFDLIVLDPPWWNKYIRRVKAVNAKASYRMLTNADIKAIPLERHRHENTLVVVWCTNAQSHIDAVVKDFFPKWGVELVGCWYWVKITASSGQPVCKFNEPAQKQPYERIFIGLPQGSPMARTFPRERFLYSVPCAIHSHKPPLYDLFTSKFVPPGATCLELFARSLYPGCTSYGMEVLKLQNKRLYELAMEEGGALHLNKYDKTCQ</sequence>
<dbReference type="VEuPathDB" id="VectorBase:AGAP008665"/>
<proteinExistence type="inferred from homology"/>
<evidence type="ECO:0000256" key="1">
    <source>
        <dbReference type="PROSITE-ProRule" id="PRU00489"/>
    </source>
</evidence>
<dbReference type="PANTHER" id="PTHR12829">
    <property type="entry name" value="N6-ADENOSINE-METHYLTRANSFERASE"/>
    <property type="match status" value="1"/>
</dbReference>
<dbReference type="PROSITE" id="PS51143">
    <property type="entry name" value="MT_A70"/>
    <property type="match status" value="1"/>
</dbReference>
<protein>
    <submittedName>
        <fullName evidence="2">Uncharacterized protein</fullName>
    </submittedName>
</protein>
<dbReference type="EnsemblMetazoa" id="AGAP008665-RA">
    <property type="protein sequence ID" value="AGAP008665-PA"/>
    <property type="gene ID" value="AGAP008665"/>
</dbReference>